<dbReference type="Gene3D" id="1.20.1250.20">
    <property type="entry name" value="MFS general substrate transporter like domains"/>
    <property type="match status" value="2"/>
</dbReference>
<dbReference type="PANTHER" id="PTHR23508">
    <property type="entry name" value="CARBOXYLIC ACID TRANSPORTER PROTEIN HOMOLOG"/>
    <property type="match status" value="1"/>
</dbReference>
<keyword evidence="8" id="KW-1185">Reference proteome</keyword>
<evidence type="ECO:0000256" key="1">
    <source>
        <dbReference type="ARBA" id="ARBA00004141"/>
    </source>
</evidence>
<gene>
    <name evidence="7" type="ORF">GCM10022409_25010</name>
</gene>
<sequence>MPAALPTPKNTVLTAAVIVAALGYFVDIYDLILFSIVRVGSLTSLGIKPGTPEMTNQGLFLINMQMGGMLLGGILWGILGDKKGRLSVLFGSILLYSLANIANGFVQTIDQYAWLRLIAGIGLAGELGAGITLVSESLPKEKRGYGTMIVATIGVSGAMLGYWVAEGSGFGWRNAYFVGGGLGLALLVLRVSVFESGMFQQVQAQAEVVRGNFFSLFSNPVRLGKYLRILLIGVPLWFVVGILVTLAPEFGKALGLTGEVTAGLAVFWCYFGLVFGDFLSGMLSQLWHSRNKALQLFLVFCATLVGVYLFGVKGASPTVFYGVCFVLGMSVGFWALFVTVAAEQFGTNIRATVATTAPNFARGAVVGLVPAFKYLSGALGGIIPGAAVLGGLTLLVAFWAVSTLPESYGKDLDYVEE</sequence>
<evidence type="ECO:0000256" key="2">
    <source>
        <dbReference type="ARBA" id="ARBA00022692"/>
    </source>
</evidence>
<feature type="transmembrane region" description="Helical" evidence="5">
    <location>
        <begin position="260"/>
        <end position="281"/>
    </location>
</feature>
<feature type="transmembrane region" description="Helical" evidence="5">
    <location>
        <begin position="293"/>
        <end position="312"/>
    </location>
</feature>
<reference evidence="8" key="1">
    <citation type="journal article" date="2019" name="Int. J. Syst. Evol. Microbiol.">
        <title>The Global Catalogue of Microorganisms (GCM) 10K type strain sequencing project: providing services to taxonomists for standard genome sequencing and annotation.</title>
        <authorList>
            <consortium name="The Broad Institute Genomics Platform"/>
            <consortium name="The Broad Institute Genome Sequencing Center for Infectious Disease"/>
            <person name="Wu L."/>
            <person name="Ma J."/>
        </authorList>
    </citation>
    <scope>NUCLEOTIDE SEQUENCE [LARGE SCALE GENOMIC DNA]</scope>
    <source>
        <strain evidence="8">JCM 17225</strain>
    </source>
</reference>
<proteinExistence type="predicted"/>
<protein>
    <submittedName>
        <fullName evidence="7">MFS transporter</fullName>
    </submittedName>
</protein>
<feature type="transmembrane region" description="Helical" evidence="5">
    <location>
        <begin position="318"/>
        <end position="342"/>
    </location>
</feature>
<evidence type="ECO:0000256" key="3">
    <source>
        <dbReference type="ARBA" id="ARBA00022989"/>
    </source>
</evidence>
<evidence type="ECO:0000313" key="7">
    <source>
        <dbReference type="EMBL" id="GAA4038492.1"/>
    </source>
</evidence>
<keyword evidence="2 5" id="KW-0812">Transmembrane</keyword>
<feature type="transmembrane region" description="Helical" evidence="5">
    <location>
        <begin position="86"/>
        <end position="106"/>
    </location>
</feature>
<dbReference type="Pfam" id="PF07690">
    <property type="entry name" value="MFS_1"/>
    <property type="match status" value="1"/>
</dbReference>
<feature type="transmembrane region" description="Helical" evidence="5">
    <location>
        <begin position="175"/>
        <end position="193"/>
    </location>
</feature>
<evidence type="ECO:0000259" key="6">
    <source>
        <dbReference type="PROSITE" id="PS50850"/>
    </source>
</evidence>
<keyword evidence="3 5" id="KW-1133">Transmembrane helix</keyword>
<feature type="transmembrane region" description="Helical" evidence="5">
    <location>
        <begin position="378"/>
        <end position="401"/>
    </location>
</feature>
<organism evidence="7 8">
    <name type="scientific">Hymenobacter glaciei</name>
    <dbReference type="NCBI Taxonomy" id="877209"/>
    <lineage>
        <taxon>Bacteria</taxon>
        <taxon>Pseudomonadati</taxon>
        <taxon>Bacteroidota</taxon>
        <taxon>Cytophagia</taxon>
        <taxon>Cytophagales</taxon>
        <taxon>Hymenobacteraceae</taxon>
        <taxon>Hymenobacter</taxon>
    </lineage>
</organism>
<dbReference type="Proteomes" id="UP001501469">
    <property type="component" value="Unassembled WGS sequence"/>
</dbReference>
<dbReference type="InterPro" id="IPR011701">
    <property type="entry name" value="MFS"/>
</dbReference>
<accession>A0ABP7UBX5</accession>
<evidence type="ECO:0000256" key="5">
    <source>
        <dbReference type="SAM" id="Phobius"/>
    </source>
</evidence>
<name>A0ABP7UBX5_9BACT</name>
<comment type="caution">
    <text evidence="7">The sequence shown here is derived from an EMBL/GenBank/DDBJ whole genome shotgun (WGS) entry which is preliminary data.</text>
</comment>
<feature type="transmembrane region" description="Helical" evidence="5">
    <location>
        <begin position="57"/>
        <end position="79"/>
    </location>
</feature>
<feature type="transmembrane region" description="Helical" evidence="5">
    <location>
        <begin position="112"/>
        <end position="133"/>
    </location>
</feature>
<dbReference type="EMBL" id="BAABDK010000017">
    <property type="protein sequence ID" value="GAA4038492.1"/>
    <property type="molecule type" value="Genomic_DNA"/>
</dbReference>
<dbReference type="SUPFAM" id="SSF103473">
    <property type="entry name" value="MFS general substrate transporter"/>
    <property type="match status" value="1"/>
</dbReference>
<dbReference type="InterPro" id="IPR036259">
    <property type="entry name" value="MFS_trans_sf"/>
</dbReference>
<feature type="transmembrane region" description="Helical" evidence="5">
    <location>
        <begin position="12"/>
        <end position="37"/>
    </location>
</feature>
<comment type="subcellular location">
    <subcellularLocation>
        <location evidence="1">Membrane</location>
        <topology evidence="1">Multi-pass membrane protein</topology>
    </subcellularLocation>
</comment>
<dbReference type="InterPro" id="IPR020846">
    <property type="entry name" value="MFS_dom"/>
</dbReference>
<evidence type="ECO:0000256" key="4">
    <source>
        <dbReference type="ARBA" id="ARBA00023136"/>
    </source>
</evidence>
<feature type="transmembrane region" description="Helical" evidence="5">
    <location>
        <begin position="226"/>
        <end position="248"/>
    </location>
</feature>
<dbReference type="PROSITE" id="PS50850">
    <property type="entry name" value="MFS"/>
    <property type="match status" value="1"/>
</dbReference>
<feature type="transmembrane region" description="Helical" evidence="5">
    <location>
        <begin position="145"/>
        <end position="163"/>
    </location>
</feature>
<dbReference type="RefSeq" id="WP_345054881.1">
    <property type="nucleotide sequence ID" value="NZ_BAABDK010000017.1"/>
</dbReference>
<feature type="domain" description="Major facilitator superfamily (MFS) profile" evidence="6">
    <location>
        <begin position="16"/>
        <end position="417"/>
    </location>
</feature>
<keyword evidence="4 5" id="KW-0472">Membrane</keyword>
<dbReference type="PANTHER" id="PTHR23508:SF10">
    <property type="entry name" value="CARBOXYLIC ACID TRANSPORTER PROTEIN HOMOLOG"/>
    <property type="match status" value="1"/>
</dbReference>
<evidence type="ECO:0000313" key="8">
    <source>
        <dbReference type="Proteomes" id="UP001501469"/>
    </source>
</evidence>